<comment type="caution">
    <text evidence="9">The sequence shown here is derived from an EMBL/GenBank/DDBJ whole genome shotgun (WGS) entry which is preliminary data.</text>
</comment>
<keyword evidence="2 6" id="KW-0645">Protease</keyword>
<feature type="domain" description="Peptidase A1" evidence="8">
    <location>
        <begin position="127"/>
        <end position="465"/>
    </location>
</feature>
<gene>
    <name evidence="9" type="ORF">B0T24DRAFT_302196</name>
</gene>
<dbReference type="AlphaFoldDB" id="A0AAE0K626"/>
<evidence type="ECO:0000256" key="5">
    <source>
        <dbReference type="PIRSR" id="PIRSR601461-1"/>
    </source>
</evidence>
<dbReference type="Proteomes" id="UP001287356">
    <property type="component" value="Unassembled WGS sequence"/>
</dbReference>
<dbReference type="GO" id="GO:0004190">
    <property type="term" value="F:aspartic-type endopeptidase activity"/>
    <property type="evidence" value="ECO:0007669"/>
    <property type="project" value="UniProtKB-KW"/>
</dbReference>
<evidence type="ECO:0000256" key="1">
    <source>
        <dbReference type="ARBA" id="ARBA00007447"/>
    </source>
</evidence>
<reference evidence="9" key="1">
    <citation type="journal article" date="2023" name="Mol. Phylogenet. Evol.">
        <title>Genome-scale phylogeny and comparative genomics of the fungal order Sordariales.</title>
        <authorList>
            <person name="Hensen N."/>
            <person name="Bonometti L."/>
            <person name="Westerberg I."/>
            <person name="Brannstrom I.O."/>
            <person name="Guillou S."/>
            <person name="Cros-Aarteil S."/>
            <person name="Calhoun S."/>
            <person name="Haridas S."/>
            <person name="Kuo A."/>
            <person name="Mondo S."/>
            <person name="Pangilinan J."/>
            <person name="Riley R."/>
            <person name="LaButti K."/>
            <person name="Andreopoulos B."/>
            <person name="Lipzen A."/>
            <person name="Chen C."/>
            <person name="Yan M."/>
            <person name="Daum C."/>
            <person name="Ng V."/>
            <person name="Clum A."/>
            <person name="Steindorff A."/>
            <person name="Ohm R.A."/>
            <person name="Martin F."/>
            <person name="Silar P."/>
            <person name="Natvig D.O."/>
            <person name="Lalanne C."/>
            <person name="Gautier V."/>
            <person name="Ament-Velasquez S.L."/>
            <person name="Kruys A."/>
            <person name="Hutchinson M.I."/>
            <person name="Powell A.J."/>
            <person name="Barry K."/>
            <person name="Miller A.N."/>
            <person name="Grigoriev I.V."/>
            <person name="Debuchy R."/>
            <person name="Gladieux P."/>
            <person name="Hiltunen Thoren M."/>
            <person name="Johannesson H."/>
        </authorList>
    </citation>
    <scope>NUCLEOTIDE SEQUENCE</scope>
    <source>
        <strain evidence="9">CBS 958.72</strain>
    </source>
</reference>
<keyword evidence="3 6" id="KW-0064">Aspartyl protease</keyword>
<dbReference type="GO" id="GO:0006508">
    <property type="term" value="P:proteolysis"/>
    <property type="evidence" value="ECO:0007669"/>
    <property type="project" value="UniProtKB-KW"/>
</dbReference>
<evidence type="ECO:0000259" key="8">
    <source>
        <dbReference type="PROSITE" id="PS51767"/>
    </source>
</evidence>
<dbReference type="InterPro" id="IPR001461">
    <property type="entry name" value="Aspartic_peptidase_A1"/>
</dbReference>
<sequence>MTGGSSSMCLIALLLAAALVAQAFPLNLFSLGHYGSGGGNGNGNGSGSGSDIVGGSNAKNGDNSASAGAFAISVVRNPNYNPNGPAQYMRARAKYGASVPEGFAKLVSNKGAIGATDAFSVNNDREYLSHVGFGTPLQHFSVDIDTGSADVWLFTSETNLVDMPAHPYWNISQSSTAQRLNDSSWMITYGDGSEASGTAWTDVVNVGGVTVTDAVVESATFASDSLLEDTQLTGIFGLAFALPSHVRPQRPTVLSTLLPLLDQPLFSVDLRWHADGRYLFGGIDAAVYAAEDQLHYVPLSDDARFWEFVFTGYHVAGQGYWYLSHWKVIADTGTTFMLLSTDVVNQYYSQVPGAVFTAVDEQGDGYWSYPCDLRLNSNATSNELPDFSIGFDNDWFATVPGRFLNYSVLPPEAEPESDQHSAEPSSCMGALQIVPAGSEFGILGDVFLKAVYAVFDVGNKRIGFARKTL</sequence>
<keyword evidence="10" id="KW-1185">Reference proteome</keyword>
<dbReference type="Gene3D" id="2.40.70.10">
    <property type="entry name" value="Acid Proteases"/>
    <property type="match status" value="2"/>
</dbReference>
<keyword evidence="4 6" id="KW-0378">Hydrolase</keyword>
<evidence type="ECO:0000256" key="7">
    <source>
        <dbReference type="SAM" id="SignalP"/>
    </source>
</evidence>
<evidence type="ECO:0000313" key="10">
    <source>
        <dbReference type="Proteomes" id="UP001287356"/>
    </source>
</evidence>
<dbReference type="SUPFAM" id="SSF50630">
    <property type="entry name" value="Acid proteases"/>
    <property type="match status" value="1"/>
</dbReference>
<keyword evidence="7" id="KW-0732">Signal</keyword>
<evidence type="ECO:0000256" key="3">
    <source>
        <dbReference type="ARBA" id="ARBA00022750"/>
    </source>
</evidence>
<dbReference type="InterPro" id="IPR021109">
    <property type="entry name" value="Peptidase_aspartic_dom_sf"/>
</dbReference>
<dbReference type="Pfam" id="PF00026">
    <property type="entry name" value="Asp"/>
    <property type="match status" value="1"/>
</dbReference>
<feature type="chain" id="PRO_5042092941" evidence="7">
    <location>
        <begin position="24"/>
        <end position="469"/>
    </location>
</feature>
<reference evidence="9" key="2">
    <citation type="submission" date="2023-06" db="EMBL/GenBank/DDBJ databases">
        <authorList>
            <consortium name="Lawrence Berkeley National Laboratory"/>
            <person name="Haridas S."/>
            <person name="Hensen N."/>
            <person name="Bonometti L."/>
            <person name="Westerberg I."/>
            <person name="Brannstrom I.O."/>
            <person name="Guillou S."/>
            <person name="Cros-Aarteil S."/>
            <person name="Calhoun S."/>
            <person name="Kuo A."/>
            <person name="Mondo S."/>
            <person name="Pangilinan J."/>
            <person name="Riley R."/>
            <person name="Labutti K."/>
            <person name="Andreopoulos B."/>
            <person name="Lipzen A."/>
            <person name="Chen C."/>
            <person name="Yanf M."/>
            <person name="Daum C."/>
            <person name="Ng V."/>
            <person name="Clum A."/>
            <person name="Steindorff A."/>
            <person name="Ohm R."/>
            <person name="Martin F."/>
            <person name="Silar P."/>
            <person name="Natvig D."/>
            <person name="Lalanne C."/>
            <person name="Gautier V."/>
            <person name="Ament-Velasquez S.L."/>
            <person name="Kruys A."/>
            <person name="Hutchinson M.I."/>
            <person name="Powell A.J."/>
            <person name="Barry K."/>
            <person name="Miller A.N."/>
            <person name="Grigoriev I.V."/>
            <person name="Debuchy R."/>
            <person name="Gladieux P."/>
            <person name="Thoren M.H."/>
            <person name="Johannesson H."/>
        </authorList>
    </citation>
    <scope>NUCLEOTIDE SEQUENCE</scope>
    <source>
        <strain evidence="9">CBS 958.72</strain>
    </source>
</reference>
<dbReference type="PRINTS" id="PR00792">
    <property type="entry name" value="PEPSIN"/>
</dbReference>
<organism evidence="9 10">
    <name type="scientific">Lasiosphaeria ovina</name>
    <dbReference type="NCBI Taxonomy" id="92902"/>
    <lineage>
        <taxon>Eukaryota</taxon>
        <taxon>Fungi</taxon>
        <taxon>Dikarya</taxon>
        <taxon>Ascomycota</taxon>
        <taxon>Pezizomycotina</taxon>
        <taxon>Sordariomycetes</taxon>
        <taxon>Sordariomycetidae</taxon>
        <taxon>Sordariales</taxon>
        <taxon>Lasiosphaeriaceae</taxon>
        <taxon>Lasiosphaeria</taxon>
    </lineage>
</organism>
<dbReference type="EMBL" id="JAULSN010000005">
    <property type="protein sequence ID" value="KAK3370878.1"/>
    <property type="molecule type" value="Genomic_DNA"/>
</dbReference>
<name>A0AAE0K626_9PEZI</name>
<dbReference type="PROSITE" id="PS51767">
    <property type="entry name" value="PEPTIDASE_A1"/>
    <property type="match status" value="1"/>
</dbReference>
<dbReference type="PROSITE" id="PS00141">
    <property type="entry name" value="ASP_PROTEASE"/>
    <property type="match status" value="1"/>
</dbReference>
<feature type="signal peptide" evidence="7">
    <location>
        <begin position="1"/>
        <end position="23"/>
    </location>
</feature>
<evidence type="ECO:0000256" key="2">
    <source>
        <dbReference type="ARBA" id="ARBA00022670"/>
    </source>
</evidence>
<evidence type="ECO:0000256" key="4">
    <source>
        <dbReference type="ARBA" id="ARBA00022801"/>
    </source>
</evidence>
<feature type="active site" evidence="5">
    <location>
        <position position="145"/>
    </location>
</feature>
<dbReference type="PANTHER" id="PTHR47966:SF2">
    <property type="entry name" value="ASPERGILLOPEPSIN-1-RELATED"/>
    <property type="match status" value="1"/>
</dbReference>
<accession>A0AAE0K626</accession>
<dbReference type="PANTHER" id="PTHR47966">
    <property type="entry name" value="BETA-SITE APP-CLEAVING ENZYME, ISOFORM A-RELATED"/>
    <property type="match status" value="1"/>
</dbReference>
<dbReference type="InterPro" id="IPR033121">
    <property type="entry name" value="PEPTIDASE_A1"/>
</dbReference>
<evidence type="ECO:0000256" key="6">
    <source>
        <dbReference type="RuleBase" id="RU000454"/>
    </source>
</evidence>
<protein>
    <submittedName>
        <fullName evidence="9">Aspartic peptidase domain-containing protein</fullName>
    </submittedName>
</protein>
<feature type="active site" evidence="5">
    <location>
        <position position="331"/>
    </location>
</feature>
<comment type="similarity">
    <text evidence="1 6">Belongs to the peptidase A1 family.</text>
</comment>
<dbReference type="InterPro" id="IPR034163">
    <property type="entry name" value="Aspergillopepsin-like_cat_dom"/>
</dbReference>
<proteinExistence type="inferred from homology"/>
<dbReference type="InterPro" id="IPR001969">
    <property type="entry name" value="Aspartic_peptidase_AS"/>
</dbReference>
<dbReference type="CDD" id="cd06097">
    <property type="entry name" value="Aspergillopepsin_like"/>
    <property type="match status" value="1"/>
</dbReference>
<evidence type="ECO:0000313" key="9">
    <source>
        <dbReference type="EMBL" id="KAK3370878.1"/>
    </source>
</evidence>